<evidence type="ECO:0000313" key="2">
    <source>
        <dbReference type="Proteomes" id="UP000054359"/>
    </source>
</evidence>
<reference evidence="1 2" key="1">
    <citation type="submission" date="2013-11" db="EMBL/GenBank/DDBJ databases">
        <title>Genome sequencing of Stegodyphus mimosarum.</title>
        <authorList>
            <person name="Bechsgaard J."/>
        </authorList>
    </citation>
    <scope>NUCLEOTIDE SEQUENCE [LARGE SCALE GENOMIC DNA]</scope>
</reference>
<accession>A0A087U1E8</accession>
<dbReference type="EMBL" id="KK117700">
    <property type="protein sequence ID" value="KFM71187.1"/>
    <property type="molecule type" value="Genomic_DNA"/>
</dbReference>
<proteinExistence type="predicted"/>
<name>A0A087U1E8_STEMI</name>
<dbReference type="AlphaFoldDB" id="A0A087U1E8"/>
<gene>
    <name evidence="1" type="ORF">X975_03700</name>
</gene>
<evidence type="ECO:0000313" key="1">
    <source>
        <dbReference type="EMBL" id="KFM71187.1"/>
    </source>
</evidence>
<sequence>MMENILSVALKISLYIYGKLHMIMQNLEEIGTPIGLE</sequence>
<keyword evidence="2" id="KW-1185">Reference proteome</keyword>
<feature type="non-terminal residue" evidence="1">
    <location>
        <position position="37"/>
    </location>
</feature>
<organism evidence="1 2">
    <name type="scientific">Stegodyphus mimosarum</name>
    <name type="common">African social velvet spider</name>
    <dbReference type="NCBI Taxonomy" id="407821"/>
    <lineage>
        <taxon>Eukaryota</taxon>
        <taxon>Metazoa</taxon>
        <taxon>Ecdysozoa</taxon>
        <taxon>Arthropoda</taxon>
        <taxon>Chelicerata</taxon>
        <taxon>Arachnida</taxon>
        <taxon>Araneae</taxon>
        <taxon>Araneomorphae</taxon>
        <taxon>Entelegynae</taxon>
        <taxon>Eresoidea</taxon>
        <taxon>Eresidae</taxon>
        <taxon>Stegodyphus</taxon>
    </lineage>
</organism>
<dbReference type="Proteomes" id="UP000054359">
    <property type="component" value="Unassembled WGS sequence"/>
</dbReference>
<protein>
    <submittedName>
        <fullName evidence="1">Uncharacterized protein</fullName>
    </submittedName>
</protein>